<dbReference type="VEuPathDB" id="FungiDB:HMPREF1544_03952"/>
<name>S2JL58_MUCC1</name>
<evidence type="ECO:0000313" key="4">
    <source>
        <dbReference type="Proteomes" id="UP000014254"/>
    </source>
</evidence>
<feature type="compositionally biased region" description="Low complexity" evidence="1">
    <location>
        <begin position="172"/>
        <end position="195"/>
    </location>
</feature>
<dbReference type="PROSITE" id="PS50090">
    <property type="entry name" value="MYB_LIKE"/>
    <property type="match status" value="1"/>
</dbReference>
<proteinExistence type="predicted"/>
<feature type="domain" description="Myb-like" evidence="2">
    <location>
        <begin position="213"/>
        <end position="258"/>
    </location>
</feature>
<dbReference type="InterPro" id="IPR009057">
    <property type="entry name" value="Homeodomain-like_sf"/>
</dbReference>
<feature type="compositionally biased region" description="Acidic residues" evidence="1">
    <location>
        <begin position="78"/>
        <end position="95"/>
    </location>
</feature>
<feature type="region of interest" description="Disordered" evidence="1">
    <location>
        <begin position="172"/>
        <end position="204"/>
    </location>
</feature>
<dbReference type="AlphaFoldDB" id="S2JL58"/>
<feature type="region of interest" description="Disordered" evidence="1">
    <location>
        <begin position="78"/>
        <end position="142"/>
    </location>
</feature>
<dbReference type="Gene3D" id="1.10.10.10">
    <property type="entry name" value="Winged helix-like DNA-binding domain superfamily/Winged helix DNA-binding domain"/>
    <property type="match status" value="1"/>
</dbReference>
<feature type="compositionally biased region" description="Low complexity" evidence="1">
    <location>
        <begin position="112"/>
        <end position="126"/>
    </location>
</feature>
<dbReference type="eggNOG" id="ENOG502TAF6">
    <property type="taxonomic scope" value="Eukaryota"/>
</dbReference>
<evidence type="ECO:0000259" key="2">
    <source>
        <dbReference type="PROSITE" id="PS50090"/>
    </source>
</evidence>
<protein>
    <recommendedName>
        <fullName evidence="2">Myb-like domain-containing protein</fullName>
    </recommendedName>
</protein>
<accession>S2JL58</accession>
<dbReference type="Proteomes" id="UP000014254">
    <property type="component" value="Unassembled WGS sequence"/>
</dbReference>
<evidence type="ECO:0000313" key="3">
    <source>
        <dbReference type="EMBL" id="EPB89212.1"/>
    </source>
</evidence>
<dbReference type="EMBL" id="KE123938">
    <property type="protein sequence ID" value="EPB89212.1"/>
    <property type="molecule type" value="Genomic_DNA"/>
</dbReference>
<gene>
    <name evidence="3" type="ORF">HMPREF1544_03952</name>
</gene>
<dbReference type="OMA" id="HINNSIQ"/>
<organism evidence="3 4">
    <name type="scientific">Mucor circinelloides f. circinelloides (strain 1006PhL)</name>
    <name type="common">Mucormycosis agent</name>
    <name type="synonym">Calyptromyces circinelloides</name>
    <dbReference type="NCBI Taxonomy" id="1220926"/>
    <lineage>
        <taxon>Eukaryota</taxon>
        <taxon>Fungi</taxon>
        <taxon>Fungi incertae sedis</taxon>
        <taxon>Mucoromycota</taxon>
        <taxon>Mucoromycotina</taxon>
        <taxon>Mucoromycetes</taxon>
        <taxon>Mucorales</taxon>
        <taxon>Mucorineae</taxon>
        <taxon>Mucoraceae</taxon>
        <taxon>Mucor</taxon>
    </lineage>
</organism>
<dbReference type="SUPFAM" id="SSF46689">
    <property type="entry name" value="Homeodomain-like"/>
    <property type="match status" value="1"/>
</dbReference>
<sequence>MTKTSKRPVRDTAEAKRWLIVGAYQAGATEKHVARIAGLSRTAVRNIILNYKKTGKPCIPKKIPNKVRQKLIVEYDENGELIDSDDDDDDDDEEAAPTANKDIQMINHHEPQQPQQHINNSIQSNKSSKKKKKSQTQHAFKNGITAKDMISYAMNQMRISESAQQIQQLLSPTTPRPTMTSPISLTSSSSPSLPTKLPPPSKTDQDIRGYELWSHEDDMILLNHVLYHLHGGGWADLEIKFEGRHSARLCYDRWKHLRSLLISGITDKPNTPW</sequence>
<dbReference type="InterPro" id="IPR001005">
    <property type="entry name" value="SANT/Myb"/>
</dbReference>
<dbReference type="InParanoid" id="S2JL58"/>
<evidence type="ECO:0000256" key="1">
    <source>
        <dbReference type="SAM" id="MobiDB-lite"/>
    </source>
</evidence>
<keyword evidence="4" id="KW-1185">Reference proteome</keyword>
<dbReference type="InterPro" id="IPR036388">
    <property type="entry name" value="WH-like_DNA-bd_sf"/>
</dbReference>
<reference evidence="4" key="1">
    <citation type="submission" date="2013-05" db="EMBL/GenBank/DDBJ databases">
        <title>The Genome sequence of Mucor circinelloides f. circinelloides 1006PhL.</title>
        <authorList>
            <consortium name="The Broad Institute Genomics Platform"/>
            <person name="Cuomo C."/>
            <person name="Earl A."/>
            <person name="Findley K."/>
            <person name="Lee S.C."/>
            <person name="Walker B."/>
            <person name="Young S."/>
            <person name="Zeng Q."/>
            <person name="Gargeya S."/>
            <person name="Fitzgerald M."/>
            <person name="Haas B."/>
            <person name="Abouelleil A."/>
            <person name="Allen A.W."/>
            <person name="Alvarado L."/>
            <person name="Arachchi H.M."/>
            <person name="Berlin A.M."/>
            <person name="Chapman S.B."/>
            <person name="Gainer-Dewar J."/>
            <person name="Goldberg J."/>
            <person name="Griggs A."/>
            <person name="Gujja S."/>
            <person name="Hansen M."/>
            <person name="Howarth C."/>
            <person name="Imamovic A."/>
            <person name="Ireland A."/>
            <person name="Larimer J."/>
            <person name="McCowan C."/>
            <person name="Murphy C."/>
            <person name="Pearson M."/>
            <person name="Poon T.W."/>
            <person name="Priest M."/>
            <person name="Roberts A."/>
            <person name="Saif S."/>
            <person name="Shea T."/>
            <person name="Sisk P."/>
            <person name="Sykes S."/>
            <person name="Wortman J."/>
            <person name="Nusbaum C."/>
            <person name="Birren B."/>
        </authorList>
    </citation>
    <scope>NUCLEOTIDE SEQUENCE [LARGE SCALE GENOMIC DNA]</scope>
    <source>
        <strain evidence="4">1006PhL</strain>
    </source>
</reference>
<dbReference type="OrthoDB" id="2289901at2759"/>